<evidence type="ECO:0000313" key="1">
    <source>
        <dbReference type="EMBL" id="KAJ8648936.1"/>
    </source>
</evidence>
<sequence length="118" mass="13531">MRVRILSATARGPPSDRQNSLRLQKSTCPRLADWAAGLILGDGSVSLLRCRLHQRRPVKLVPCNRLLLLEIFADSSCNLNALLLREHYNQEIPDLLRFFFSFRQDPLCRVSFFNSFDG</sequence>
<comment type="caution">
    <text evidence="1">The sequence shown here is derived from an EMBL/GenBank/DDBJ whole genome shotgun (WGS) entry which is preliminary data.</text>
</comment>
<proteinExistence type="predicted"/>
<dbReference type="Proteomes" id="UP001234297">
    <property type="component" value="Chromosome 1"/>
</dbReference>
<gene>
    <name evidence="1" type="ORF">MRB53_001959</name>
</gene>
<name>A0ACC2MU28_PERAE</name>
<reference evidence="1 2" key="1">
    <citation type="journal article" date="2022" name="Hortic Res">
        <title>A haplotype resolved chromosomal level avocado genome allows analysis of novel avocado genes.</title>
        <authorList>
            <person name="Nath O."/>
            <person name="Fletcher S.J."/>
            <person name="Hayward A."/>
            <person name="Shaw L.M."/>
            <person name="Masouleh A.K."/>
            <person name="Furtado A."/>
            <person name="Henry R.J."/>
            <person name="Mitter N."/>
        </authorList>
    </citation>
    <scope>NUCLEOTIDE SEQUENCE [LARGE SCALE GENOMIC DNA]</scope>
    <source>
        <strain evidence="2">cv. Hass</strain>
    </source>
</reference>
<protein>
    <submittedName>
        <fullName evidence="1">Uncharacterized protein</fullName>
    </submittedName>
</protein>
<keyword evidence="2" id="KW-1185">Reference proteome</keyword>
<dbReference type="EMBL" id="CM056809">
    <property type="protein sequence ID" value="KAJ8648936.1"/>
    <property type="molecule type" value="Genomic_DNA"/>
</dbReference>
<evidence type="ECO:0000313" key="2">
    <source>
        <dbReference type="Proteomes" id="UP001234297"/>
    </source>
</evidence>
<accession>A0ACC2MU28</accession>
<organism evidence="1 2">
    <name type="scientific">Persea americana</name>
    <name type="common">Avocado</name>
    <dbReference type="NCBI Taxonomy" id="3435"/>
    <lineage>
        <taxon>Eukaryota</taxon>
        <taxon>Viridiplantae</taxon>
        <taxon>Streptophyta</taxon>
        <taxon>Embryophyta</taxon>
        <taxon>Tracheophyta</taxon>
        <taxon>Spermatophyta</taxon>
        <taxon>Magnoliopsida</taxon>
        <taxon>Magnoliidae</taxon>
        <taxon>Laurales</taxon>
        <taxon>Lauraceae</taxon>
        <taxon>Persea</taxon>
    </lineage>
</organism>